<gene>
    <name evidence="1" type="ORF">BECKFW1821C_GA0114237_10567</name>
</gene>
<dbReference type="EMBL" id="CAADFE010000056">
    <property type="protein sequence ID" value="VFJ73957.1"/>
    <property type="molecule type" value="Genomic_DNA"/>
</dbReference>
<protein>
    <submittedName>
        <fullName evidence="1">Uncharacterized protein</fullName>
    </submittedName>
</protein>
<reference evidence="1" key="1">
    <citation type="submission" date="2019-02" db="EMBL/GenBank/DDBJ databases">
        <authorList>
            <person name="Gruber-Vodicka R. H."/>
            <person name="Seah K. B. B."/>
        </authorList>
    </citation>
    <scope>NUCLEOTIDE SEQUENCE</scope>
    <source>
        <strain evidence="1">BECK_BZ131</strain>
    </source>
</reference>
<name>A0A450TXC9_9GAMM</name>
<sequence>MAWNVENRDVKMTIQDKGGSDFDFERIANSMPLVTVIPVEKFDGPLPSDPPELGVAWLGKSDATKDFEELCKLDDPEPHGPQRYFYAGRAGSGFGGIAFAYDASIDRREGDATPFDSGELCRGAIKPANLSDSENKKLIENTKKDLAQWRASFREFLAAFFPDPRNYFHGRPCTDANLGPPELPARHKNTHFIAWTWEARIHEPHPLLDGLLLWAAPRETFRKLTGHGSEWDAPSWVKRLLEIEHIDLGSIKKNLGSEKLSHDAFQVVEDRIQQWLFEEKR</sequence>
<dbReference type="AlphaFoldDB" id="A0A450TXC9"/>
<accession>A0A450TXC9</accession>
<proteinExistence type="predicted"/>
<evidence type="ECO:0000313" key="1">
    <source>
        <dbReference type="EMBL" id="VFJ73957.1"/>
    </source>
</evidence>
<organism evidence="1">
    <name type="scientific">Candidatus Kentrum sp. FW</name>
    <dbReference type="NCBI Taxonomy" id="2126338"/>
    <lineage>
        <taxon>Bacteria</taxon>
        <taxon>Pseudomonadati</taxon>
        <taxon>Pseudomonadota</taxon>
        <taxon>Gammaproteobacteria</taxon>
        <taxon>Candidatus Kentrum</taxon>
    </lineage>
</organism>